<dbReference type="RefSeq" id="WP_144875692.1">
    <property type="nucleotide sequence ID" value="NZ_LR214274.1"/>
</dbReference>
<feature type="region of interest" description="Disordered" evidence="1">
    <location>
        <begin position="52"/>
        <end position="109"/>
    </location>
</feature>
<accession>A0A563W0L7</accession>
<evidence type="ECO:0000256" key="1">
    <source>
        <dbReference type="SAM" id="MobiDB-lite"/>
    </source>
</evidence>
<evidence type="ECO:0000313" key="3">
    <source>
        <dbReference type="Proteomes" id="UP000320055"/>
    </source>
</evidence>
<keyword evidence="3" id="KW-1185">Reference proteome</keyword>
<dbReference type="AlphaFoldDB" id="A0A563W0L7"/>
<sequence length="109" mass="12254">MTNKDFFLDPDEAQTLGNINYMRKSTRVRHTFPKNLKNPNGFEVVKEISSLDGNSKNNFQQSSPESSFSSPKSQPTQFKSSVSDSSPKSTPSSSNMDLFRNMARNIGKR</sequence>
<dbReference type="EMBL" id="CAACVJ010000491">
    <property type="protein sequence ID" value="VEP17073.1"/>
    <property type="molecule type" value="Genomic_DNA"/>
</dbReference>
<feature type="compositionally biased region" description="Low complexity" evidence="1">
    <location>
        <begin position="59"/>
        <end position="94"/>
    </location>
</feature>
<reference evidence="2 3" key="1">
    <citation type="submission" date="2019-01" db="EMBL/GenBank/DDBJ databases">
        <authorList>
            <person name="Brito A."/>
        </authorList>
    </citation>
    <scope>NUCLEOTIDE SEQUENCE [LARGE SCALE GENOMIC DNA]</scope>
    <source>
        <strain evidence="2">1</strain>
    </source>
</reference>
<name>A0A563W0L7_9CYAN</name>
<dbReference type="OrthoDB" id="427053at2"/>
<proteinExistence type="predicted"/>
<gene>
    <name evidence="2" type="ORF">H1P_5400002</name>
</gene>
<evidence type="ECO:0000313" key="2">
    <source>
        <dbReference type="EMBL" id="VEP17073.1"/>
    </source>
</evidence>
<organism evidence="2 3">
    <name type="scientific">Hyella patelloides LEGE 07179</name>
    <dbReference type="NCBI Taxonomy" id="945734"/>
    <lineage>
        <taxon>Bacteria</taxon>
        <taxon>Bacillati</taxon>
        <taxon>Cyanobacteriota</taxon>
        <taxon>Cyanophyceae</taxon>
        <taxon>Pleurocapsales</taxon>
        <taxon>Hyellaceae</taxon>
        <taxon>Hyella</taxon>
    </lineage>
</organism>
<protein>
    <submittedName>
        <fullName evidence="2">Uncharacterized protein</fullName>
    </submittedName>
</protein>
<dbReference type="Proteomes" id="UP000320055">
    <property type="component" value="Unassembled WGS sequence"/>
</dbReference>